<evidence type="ECO:0000313" key="6">
    <source>
        <dbReference type="Proteomes" id="UP000249293"/>
    </source>
</evidence>
<evidence type="ECO:0000313" key="3">
    <source>
        <dbReference type="EMBL" id="AWU78178.1"/>
    </source>
</evidence>
<accession>A0A1V2LU36</accession>
<evidence type="ECO:0000313" key="4">
    <source>
        <dbReference type="EMBL" id="ONH77647.1"/>
    </source>
</evidence>
<feature type="region of interest" description="Disordered" evidence="1">
    <location>
        <begin position="279"/>
        <end position="304"/>
    </location>
</feature>
<proteinExistence type="predicted"/>
<gene>
    <name evidence="4" type="ORF">BOH78_0142</name>
    <name evidence="3" type="ORF">C5L36_0E02420</name>
</gene>
<dbReference type="AlphaFoldDB" id="A0A1V2LU36"/>
<dbReference type="EMBL" id="CP028777">
    <property type="protein sequence ID" value="AWU78178.1"/>
    <property type="molecule type" value="Genomic_DNA"/>
</dbReference>
<dbReference type="InterPro" id="IPR021264">
    <property type="entry name" value="AFUB_079030/YDR124W-like"/>
</dbReference>
<reference evidence="5" key="1">
    <citation type="journal article" date="2017" name="Genome Announc.">
        <title>Genome sequences of Cyberlindnera fabianii 65, Pichia kudriavzevii 129, and Saccharomyces cerevisiae 131 isolated from fermented masau fruits in Zimbabwe.</title>
        <authorList>
            <person name="van Rijswijck I.M.H."/>
            <person name="Derks M.F.L."/>
            <person name="Abee T."/>
            <person name="de Ridder D."/>
            <person name="Smid E.J."/>
        </authorList>
    </citation>
    <scope>NUCLEOTIDE SEQUENCE [LARGE SCALE GENOMIC DNA]</scope>
    <source>
        <strain evidence="5">129</strain>
    </source>
</reference>
<evidence type="ECO:0000313" key="5">
    <source>
        <dbReference type="Proteomes" id="UP000189274"/>
    </source>
</evidence>
<dbReference type="Proteomes" id="UP000189274">
    <property type="component" value="Unassembled WGS sequence"/>
</dbReference>
<dbReference type="STRING" id="4909.A0A1V2LU36"/>
<protein>
    <recommendedName>
        <fullName evidence="2">Subtelomeric hrmA-associated cluster protein AFUB-079030/YDR124W-like helical bundle domain-containing protein</fullName>
    </recommendedName>
</protein>
<feature type="domain" description="Subtelomeric hrmA-associated cluster protein AFUB-079030/YDR124W-like helical bundle" evidence="2">
    <location>
        <begin position="123"/>
        <end position="245"/>
    </location>
</feature>
<dbReference type="VEuPathDB" id="FungiDB:C5L36_0E02420"/>
<dbReference type="Pfam" id="PF11001">
    <property type="entry name" value="AFUB_07903_YDR124W_hel"/>
    <property type="match status" value="1"/>
</dbReference>
<dbReference type="Proteomes" id="UP000249293">
    <property type="component" value="Chromosome 5"/>
</dbReference>
<dbReference type="EMBL" id="MQVM01000001">
    <property type="protein sequence ID" value="ONH77647.1"/>
    <property type="molecule type" value="Genomic_DNA"/>
</dbReference>
<dbReference type="OrthoDB" id="5338458at2759"/>
<reference evidence="3 6" key="3">
    <citation type="submission" date="2018-06" db="EMBL/GenBank/DDBJ databases">
        <title>Population genomics shows no distinction between pathogenic Candida krusei and environmental Pichia kudriavzevii: One species, four names.</title>
        <authorList>
            <person name="Douglass A.P."/>
            <person name="Offei B."/>
            <person name="Braun-Galleani S."/>
            <person name="Coughlan A.Y."/>
            <person name="Martos A."/>
            <person name="Ortiz-Merino R.A."/>
            <person name="Byrne K.P."/>
            <person name="Wolfe K.H."/>
        </authorList>
    </citation>
    <scope>NUCLEOTIDE SEQUENCE [LARGE SCALE GENOMIC DNA]</scope>
    <source>
        <strain evidence="3 6">CBS573</strain>
    </source>
</reference>
<name>A0A1V2LU36_PICKU</name>
<dbReference type="PANTHER" id="PTHR36102">
    <property type="entry name" value="CHROMOSOME 10, WHOLE GENOME SHOTGUN SEQUENCE"/>
    <property type="match status" value="1"/>
</dbReference>
<organism evidence="4 5">
    <name type="scientific">Pichia kudriavzevii</name>
    <name type="common">Yeast</name>
    <name type="synonym">Issatchenkia orientalis</name>
    <dbReference type="NCBI Taxonomy" id="4909"/>
    <lineage>
        <taxon>Eukaryota</taxon>
        <taxon>Fungi</taxon>
        <taxon>Dikarya</taxon>
        <taxon>Ascomycota</taxon>
        <taxon>Saccharomycotina</taxon>
        <taxon>Pichiomycetes</taxon>
        <taxon>Pichiales</taxon>
        <taxon>Pichiaceae</taxon>
        <taxon>Pichia</taxon>
    </lineage>
</organism>
<evidence type="ECO:0000259" key="2">
    <source>
        <dbReference type="Pfam" id="PF11001"/>
    </source>
</evidence>
<evidence type="ECO:0000256" key="1">
    <source>
        <dbReference type="SAM" id="MobiDB-lite"/>
    </source>
</evidence>
<sequence>MTSEIDHDIENVKNLARQLSDKYNVSFIGFFQNANRTFERMISAGIETTITPNGSFESFALNNITNSSDFQDLFSFLINPSSKTSSPKQFCSNASNSWISRSEDPFPKDIYKMVNINPHHRLDVKNYLYTCLEEFQQIPCKLLSKAWIKIVEPKKQAKYPYKSGDSSKPYWWPEDCIHREPDHLKKDERINLLINILRIFKHKKSELIYAASLIPGLRQGNITTDIGNHFGERKMSLLNDMFQLANAENDSNIKSLRVIKPGKKYSSVFYKKNNMKSLGTSSDYSRTHNETPKRKYGSKSSNNCETPLSMAVDPQTKLAPYPHPLNNTDNEFGYHDLTEYMITSRHDDIKNIDLQSSAGLASPFIPDSSTKVKYPINTHVTPPKYFNIGDKSNEVNIDTQFFNDNTTFNITKNIKTKPLTPINPFKIYNQQVSPPPTGTFSTPRNTNALGTLNQSAMNSLNQKLHYITNTSHLLESKLEGEKEIPVSRKIRTFKIVHDKLSRGGCDHDETDVEIE</sequence>
<reference evidence="4" key="2">
    <citation type="submission" date="2017-01" db="EMBL/GenBank/DDBJ databases">
        <authorList>
            <person name="Mah S.A."/>
            <person name="Swanson W.J."/>
            <person name="Moy G.W."/>
            <person name="Vacquier V.D."/>
        </authorList>
    </citation>
    <scope>NUCLEOTIDE SEQUENCE [LARGE SCALE GENOMIC DNA]</scope>
    <source>
        <strain evidence="4">129</strain>
    </source>
</reference>
<dbReference type="InterPro" id="IPR047092">
    <property type="entry name" value="AFUB_07903/YDR124W-like_hel"/>
</dbReference>
<keyword evidence="6" id="KW-1185">Reference proteome</keyword>
<dbReference type="PANTHER" id="PTHR36102:SF1">
    <property type="entry name" value="YDR124W-LIKE HELICAL BUNDLE DOMAIN-CONTAINING PROTEIN"/>
    <property type="match status" value="1"/>
</dbReference>